<name>A0ABZ0Z340_9CAUD</name>
<accession>A0ABZ0Z340</accession>
<protein>
    <submittedName>
        <fullName evidence="1">Head-tail adaptor Ad2</fullName>
    </submittedName>
</protein>
<organism evidence="1 2">
    <name type="scientific">phage Lak_Megaphage_Sonny</name>
    <dbReference type="NCBI Taxonomy" id="3109229"/>
    <lineage>
        <taxon>Viruses</taxon>
        <taxon>Duplodnaviria</taxon>
        <taxon>Heunggongvirae</taxon>
        <taxon>Uroviricota</taxon>
        <taxon>Caudoviricetes</taxon>
        <taxon>Caudoviricetes code 15 clade</taxon>
    </lineage>
</organism>
<reference evidence="1 2" key="1">
    <citation type="submission" date="2023-11" db="EMBL/GenBank/DDBJ databases">
        <authorList>
            <person name="Cook R."/>
            <person name="Crisci M."/>
            <person name="Pye H."/>
            <person name="Adriaenssens E."/>
            <person name="Santini J."/>
        </authorList>
    </citation>
    <scope>NUCLEOTIDE SEQUENCE [LARGE SCALE GENOMIC DNA]</scope>
    <source>
        <strain evidence="1">Lak_Megaphage_Sonny</strain>
    </source>
</reference>
<proteinExistence type="predicted"/>
<dbReference type="EMBL" id="OR769223">
    <property type="protein sequence ID" value="WQJ53617.1"/>
    <property type="molecule type" value="Genomic_DNA"/>
</dbReference>
<dbReference type="Proteomes" id="UP001358193">
    <property type="component" value="Segment"/>
</dbReference>
<keyword evidence="2" id="KW-1185">Reference proteome</keyword>
<sequence length="244" mass="28506">MTRTEFKQWLKADVTVDGTLQINMKDETYDRIIDRELKKLYDIDPEAQEYSYFVIPKPVFYQPEFRKKRVIQFPECVLAVTKFEEMKRRNSMFGIMDGDLGFNKVFQADLWLGSLINMDSVAFRTIQWSAWDQLKQFTLVDIQHRWNVVSKELLVLGHDPTTNVFCGVVVKAPEEDLFNNTWVQKWISAYCKIQANDLLTMFTSNLIGGVTINMSSYVEQAKKDIEEATAWFKQVNNVPIMLTV</sequence>
<evidence type="ECO:0000313" key="2">
    <source>
        <dbReference type="Proteomes" id="UP001358193"/>
    </source>
</evidence>
<evidence type="ECO:0000313" key="1">
    <source>
        <dbReference type="EMBL" id="WQJ53617.1"/>
    </source>
</evidence>